<name>A0A1G2RWM5_9BACT</name>
<dbReference type="EMBL" id="MHUL01000012">
    <property type="protein sequence ID" value="OHA77226.1"/>
    <property type="molecule type" value="Genomic_DNA"/>
</dbReference>
<comment type="caution">
    <text evidence="2">The sequence shown here is derived from an EMBL/GenBank/DDBJ whole genome shotgun (WGS) entry which is preliminary data.</text>
</comment>
<dbReference type="Proteomes" id="UP000178222">
    <property type="component" value="Unassembled WGS sequence"/>
</dbReference>
<reference evidence="2 3" key="1">
    <citation type="journal article" date="2016" name="Nat. Commun.">
        <title>Thousands of microbial genomes shed light on interconnected biogeochemical processes in an aquifer system.</title>
        <authorList>
            <person name="Anantharaman K."/>
            <person name="Brown C.T."/>
            <person name="Hug L.A."/>
            <person name="Sharon I."/>
            <person name="Castelle C.J."/>
            <person name="Probst A.J."/>
            <person name="Thomas B.C."/>
            <person name="Singh A."/>
            <person name="Wilkins M.J."/>
            <person name="Karaoz U."/>
            <person name="Brodie E.L."/>
            <person name="Williams K.H."/>
            <person name="Hubbard S.S."/>
            <person name="Banfield J.F."/>
        </authorList>
    </citation>
    <scope>NUCLEOTIDE SEQUENCE [LARGE SCALE GENOMIC DNA]</scope>
</reference>
<feature type="domain" description="Transcription factor zinc-finger" evidence="1">
    <location>
        <begin position="3"/>
        <end position="39"/>
    </location>
</feature>
<accession>A0A1G2RWM5</accession>
<evidence type="ECO:0000313" key="2">
    <source>
        <dbReference type="EMBL" id="OHA77226.1"/>
    </source>
</evidence>
<feature type="domain" description="Transcription factor zinc-finger" evidence="1">
    <location>
        <begin position="71"/>
        <end position="111"/>
    </location>
</feature>
<evidence type="ECO:0000313" key="3">
    <source>
        <dbReference type="Proteomes" id="UP000178222"/>
    </source>
</evidence>
<proteinExistence type="predicted"/>
<dbReference type="Pfam" id="PF13453">
    <property type="entry name" value="Zn_ribbon_TFIIB"/>
    <property type="match status" value="2"/>
</dbReference>
<dbReference type="InterPro" id="IPR027392">
    <property type="entry name" value="TF_Znf"/>
</dbReference>
<gene>
    <name evidence="2" type="ORF">A3J30_01520</name>
</gene>
<protein>
    <recommendedName>
        <fullName evidence="1">Transcription factor zinc-finger domain-containing protein</fullName>
    </recommendedName>
</protein>
<organism evidence="2 3">
    <name type="scientific">Candidatus Wildermuthbacteria bacterium RIFCSPLOWO2_02_FULL_47_9c</name>
    <dbReference type="NCBI Taxonomy" id="1802466"/>
    <lineage>
        <taxon>Bacteria</taxon>
        <taxon>Candidatus Wildermuthiibacteriota</taxon>
    </lineage>
</organism>
<evidence type="ECO:0000259" key="1">
    <source>
        <dbReference type="Pfam" id="PF13453"/>
    </source>
</evidence>
<dbReference type="AlphaFoldDB" id="A0A1G2RWM5"/>
<sequence>MKKCPYCKIQLEQSLLAGVEVDYCPRCYGLWFEEGELQWAKDEKDRNLRWLDIDLWKDAEKFRVSRGSKLCPADLMPLYEVRYADSKVKVDACNVCKGTWLDRSEFVQIIEYLREKGDHEALHHYAKDLAEELWEVFVGPEMLRDEILDFLTILKLLRYKFVAQHSALSQLMLSLPR</sequence>